<dbReference type="OrthoDB" id="5462484at2"/>
<dbReference type="Pfam" id="PF06629">
    <property type="entry name" value="MipA"/>
    <property type="match status" value="1"/>
</dbReference>
<keyword evidence="4" id="KW-0472">Membrane</keyword>
<dbReference type="Proteomes" id="UP000198914">
    <property type="component" value="Unassembled WGS sequence"/>
</dbReference>
<dbReference type="GO" id="GO:0009279">
    <property type="term" value="C:cell outer membrane"/>
    <property type="evidence" value="ECO:0007669"/>
    <property type="project" value="UniProtKB-SubCell"/>
</dbReference>
<gene>
    <name evidence="7" type="ORF">SAMN05444004_103253</name>
</gene>
<feature type="signal peptide" evidence="6">
    <location>
        <begin position="1"/>
        <end position="20"/>
    </location>
</feature>
<sequence>MFRLTLAAVALTASSAAATAQDLGATVFSSQGQGPALGFTLRGGVATAPEYFGSDEQEIGPALGAELNYLRLGGFTFGNPDPLYQRRGLSFGGSFRYIGSRDDADSPELAGLNDVDTSVELGGGLRYSTENFSTFGDIRYGVIGHESFVAEAGADVILRPTDRFSLRAGPRVLFGDSDYASTYFGVTAAEAGASGFTRFDASGGLLSAGVEFGAAYRINDNWGIDATINYDKLQNDAADSPITRDDEQVSASIGFTRRFTLGF</sequence>
<organism evidence="7 8">
    <name type="scientific">Jannaschia faecimaris</name>
    <dbReference type="NCBI Taxonomy" id="1244108"/>
    <lineage>
        <taxon>Bacteria</taxon>
        <taxon>Pseudomonadati</taxon>
        <taxon>Pseudomonadota</taxon>
        <taxon>Alphaproteobacteria</taxon>
        <taxon>Rhodobacterales</taxon>
        <taxon>Roseobacteraceae</taxon>
        <taxon>Jannaschia</taxon>
    </lineage>
</organism>
<keyword evidence="8" id="KW-1185">Reference proteome</keyword>
<dbReference type="PANTHER" id="PTHR38776:SF1">
    <property type="entry name" value="MLTA-INTERACTING PROTEIN-RELATED"/>
    <property type="match status" value="1"/>
</dbReference>
<evidence type="ECO:0000313" key="8">
    <source>
        <dbReference type="Proteomes" id="UP000198914"/>
    </source>
</evidence>
<proteinExistence type="inferred from homology"/>
<accession>A0A1H3N3Z3</accession>
<dbReference type="STRING" id="1244108.SAMN05444004_103253"/>
<dbReference type="AlphaFoldDB" id="A0A1H3N3Z3"/>
<protein>
    <submittedName>
        <fullName evidence="7">Outer membrane scaffolding protein for murein synthesis, MipA/OmpV family</fullName>
    </submittedName>
</protein>
<feature type="chain" id="PRO_5011541491" evidence="6">
    <location>
        <begin position="21"/>
        <end position="263"/>
    </location>
</feature>
<dbReference type="InterPro" id="IPR011250">
    <property type="entry name" value="OMP/PagP_B-barrel"/>
</dbReference>
<evidence type="ECO:0000256" key="1">
    <source>
        <dbReference type="ARBA" id="ARBA00004442"/>
    </source>
</evidence>
<evidence type="ECO:0000256" key="3">
    <source>
        <dbReference type="ARBA" id="ARBA00022729"/>
    </source>
</evidence>
<dbReference type="InterPro" id="IPR010583">
    <property type="entry name" value="MipA"/>
</dbReference>
<keyword evidence="5" id="KW-0998">Cell outer membrane</keyword>
<reference evidence="8" key="1">
    <citation type="submission" date="2016-10" db="EMBL/GenBank/DDBJ databases">
        <authorList>
            <person name="Varghese N."/>
            <person name="Submissions S."/>
        </authorList>
    </citation>
    <scope>NUCLEOTIDE SEQUENCE [LARGE SCALE GENOMIC DNA]</scope>
    <source>
        <strain evidence="8">DSM 100420</strain>
    </source>
</reference>
<dbReference type="Gene3D" id="2.40.160.20">
    <property type="match status" value="1"/>
</dbReference>
<keyword evidence="3 6" id="KW-0732">Signal</keyword>
<evidence type="ECO:0000256" key="2">
    <source>
        <dbReference type="ARBA" id="ARBA00005722"/>
    </source>
</evidence>
<evidence type="ECO:0000313" key="7">
    <source>
        <dbReference type="EMBL" id="SDY83185.1"/>
    </source>
</evidence>
<evidence type="ECO:0000256" key="6">
    <source>
        <dbReference type="SAM" id="SignalP"/>
    </source>
</evidence>
<dbReference type="EMBL" id="FNPX01000003">
    <property type="protein sequence ID" value="SDY83185.1"/>
    <property type="molecule type" value="Genomic_DNA"/>
</dbReference>
<evidence type="ECO:0000256" key="5">
    <source>
        <dbReference type="ARBA" id="ARBA00023237"/>
    </source>
</evidence>
<dbReference type="SUPFAM" id="SSF56925">
    <property type="entry name" value="OMPA-like"/>
    <property type="match status" value="1"/>
</dbReference>
<dbReference type="RefSeq" id="WP_092643861.1">
    <property type="nucleotide sequence ID" value="NZ_FNPX01000003.1"/>
</dbReference>
<evidence type="ECO:0000256" key="4">
    <source>
        <dbReference type="ARBA" id="ARBA00023136"/>
    </source>
</evidence>
<name>A0A1H3N3Z3_9RHOB</name>
<dbReference type="PANTHER" id="PTHR38776">
    <property type="entry name" value="MLTA-INTERACTING PROTEIN-RELATED"/>
    <property type="match status" value="1"/>
</dbReference>
<comment type="subcellular location">
    <subcellularLocation>
        <location evidence="1">Cell outer membrane</location>
    </subcellularLocation>
</comment>
<comment type="similarity">
    <text evidence="2">Belongs to the MipA/OmpV family.</text>
</comment>